<keyword evidence="4" id="KW-1185">Reference proteome</keyword>
<dbReference type="Pfam" id="PF13462">
    <property type="entry name" value="Thioredoxin_4"/>
    <property type="match status" value="1"/>
</dbReference>
<evidence type="ECO:0000259" key="2">
    <source>
        <dbReference type="Pfam" id="PF13462"/>
    </source>
</evidence>
<dbReference type="Gene3D" id="3.40.30.10">
    <property type="entry name" value="Glutaredoxin"/>
    <property type="match status" value="1"/>
</dbReference>
<evidence type="ECO:0000256" key="1">
    <source>
        <dbReference type="SAM" id="SignalP"/>
    </source>
</evidence>
<dbReference type="EMBL" id="JACLAW010000006">
    <property type="protein sequence ID" value="MBC2665833.1"/>
    <property type="molecule type" value="Genomic_DNA"/>
</dbReference>
<evidence type="ECO:0000313" key="3">
    <source>
        <dbReference type="EMBL" id="MBC2665833.1"/>
    </source>
</evidence>
<reference evidence="3 4" key="1">
    <citation type="submission" date="2020-08" db="EMBL/GenBank/DDBJ databases">
        <title>The genome sequence of type strain Novosphingobium flavum NBRC 111647.</title>
        <authorList>
            <person name="Liu Y."/>
        </authorList>
    </citation>
    <scope>NUCLEOTIDE SEQUENCE [LARGE SCALE GENOMIC DNA]</scope>
    <source>
        <strain evidence="3 4">NBRC 111647</strain>
    </source>
</reference>
<dbReference type="InterPro" id="IPR012336">
    <property type="entry name" value="Thioredoxin-like_fold"/>
</dbReference>
<protein>
    <submittedName>
        <fullName evidence="3">Thioredoxin domain-containing protein</fullName>
    </submittedName>
</protein>
<feature type="signal peptide" evidence="1">
    <location>
        <begin position="1"/>
        <end position="27"/>
    </location>
</feature>
<keyword evidence="1" id="KW-0732">Signal</keyword>
<name>A0A7X1KLZ2_9SPHN</name>
<accession>A0A7X1KLZ2</accession>
<dbReference type="InterPro" id="IPR036249">
    <property type="entry name" value="Thioredoxin-like_sf"/>
</dbReference>
<gene>
    <name evidence="3" type="ORF">H7F51_09880</name>
</gene>
<dbReference type="Gene3D" id="1.10.40.110">
    <property type="match status" value="1"/>
</dbReference>
<feature type="chain" id="PRO_5030786273" evidence="1">
    <location>
        <begin position="28"/>
        <end position="231"/>
    </location>
</feature>
<sequence length="231" mass="25423">MRFFYRPVAILTALFAMFTLFVVTAPAATPNWPATITVTPDGAHVMGNPKAKIRVTAWISYTCPHCAAFERESDAPLKIGYLAGGNVSLEIKHFLRDPVDATVAQLANCGPAAKFFGNHSAFLRGQAQWIQPMVNASAAQRQRWTTGDNASRRRAIASDFHLYEIMEKRGYARPELDRCLADETLARRIVAHTVEADKLGFEGTPAFALNGTPLFGTSTWLALEAQIKARL</sequence>
<organism evidence="3 4">
    <name type="scientific">Novosphingobium flavum</name>
    <dbReference type="NCBI Taxonomy" id="1778672"/>
    <lineage>
        <taxon>Bacteria</taxon>
        <taxon>Pseudomonadati</taxon>
        <taxon>Pseudomonadota</taxon>
        <taxon>Alphaproteobacteria</taxon>
        <taxon>Sphingomonadales</taxon>
        <taxon>Sphingomonadaceae</taxon>
        <taxon>Novosphingobium</taxon>
    </lineage>
</organism>
<dbReference type="AlphaFoldDB" id="A0A7X1KLZ2"/>
<dbReference type="SUPFAM" id="SSF52833">
    <property type="entry name" value="Thioredoxin-like"/>
    <property type="match status" value="1"/>
</dbReference>
<comment type="caution">
    <text evidence="3">The sequence shown here is derived from an EMBL/GenBank/DDBJ whole genome shotgun (WGS) entry which is preliminary data.</text>
</comment>
<feature type="domain" description="Thioredoxin-like fold" evidence="2">
    <location>
        <begin position="42"/>
        <end position="228"/>
    </location>
</feature>
<dbReference type="Proteomes" id="UP000566813">
    <property type="component" value="Unassembled WGS sequence"/>
</dbReference>
<evidence type="ECO:0000313" key="4">
    <source>
        <dbReference type="Proteomes" id="UP000566813"/>
    </source>
</evidence>
<dbReference type="RefSeq" id="WP_185664076.1">
    <property type="nucleotide sequence ID" value="NZ_JACLAW010000006.1"/>
</dbReference>
<proteinExistence type="predicted"/>